<dbReference type="EMBL" id="LGCL01000026">
    <property type="protein sequence ID" value="KPL76121.1"/>
    <property type="molecule type" value="Genomic_DNA"/>
</dbReference>
<organism evidence="2 3">
    <name type="scientific">Ornatilinea apprima</name>
    <dbReference type="NCBI Taxonomy" id="1134406"/>
    <lineage>
        <taxon>Bacteria</taxon>
        <taxon>Bacillati</taxon>
        <taxon>Chloroflexota</taxon>
        <taxon>Anaerolineae</taxon>
        <taxon>Anaerolineales</taxon>
        <taxon>Anaerolineaceae</taxon>
        <taxon>Ornatilinea</taxon>
    </lineage>
</organism>
<gene>
    <name evidence="2" type="ORF">ADN00_12340</name>
</gene>
<dbReference type="Proteomes" id="UP000050417">
    <property type="component" value="Unassembled WGS sequence"/>
</dbReference>
<dbReference type="AlphaFoldDB" id="A0A0P6X947"/>
<feature type="transmembrane region" description="Helical" evidence="1">
    <location>
        <begin position="87"/>
        <end position="103"/>
    </location>
</feature>
<evidence type="ECO:0000313" key="2">
    <source>
        <dbReference type="EMBL" id="KPL76121.1"/>
    </source>
</evidence>
<dbReference type="STRING" id="1134406.ADN00_12340"/>
<keyword evidence="1" id="KW-0472">Membrane</keyword>
<proteinExistence type="predicted"/>
<protein>
    <submittedName>
        <fullName evidence="2">Uncharacterized protein</fullName>
    </submittedName>
</protein>
<keyword evidence="1" id="KW-1133">Transmembrane helix</keyword>
<dbReference type="RefSeq" id="WP_075063318.1">
    <property type="nucleotide sequence ID" value="NZ_LGCL01000026.1"/>
</dbReference>
<reference evidence="2 3" key="1">
    <citation type="submission" date="2015-07" db="EMBL/GenBank/DDBJ databases">
        <title>Genome sequence of Ornatilinea apprima DSM 23815.</title>
        <authorList>
            <person name="Hemp J."/>
            <person name="Ward L.M."/>
            <person name="Pace L.A."/>
            <person name="Fischer W.W."/>
        </authorList>
    </citation>
    <scope>NUCLEOTIDE SEQUENCE [LARGE SCALE GENOMIC DNA]</scope>
    <source>
        <strain evidence="2 3">P3M-1</strain>
    </source>
</reference>
<comment type="caution">
    <text evidence="2">The sequence shown here is derived from an EMBL/GenBank/DDBJ whole genome shotgun (WGS) entry which is preliminary data.</text>
</comment>
<keyword evidence="3" id="KW-1185">Reference proteome</keyword>
<evidence type="ECO:0000256" key="1">
    <source>
        <dbReference type="SAM" id="Phobius"/>
    </source>
</evidence>
<keyword evidence="1" id="KW-0812">Transmembrane</keyword>
<name>A0A0P6X947_9CHLR</name>
<feature type="transmembrane region" description="Helical" evidence="1">
    <location>
        <begin position="109"/>
        <end position="126"/>
    </location>
</feature>
<accession>A0A0P6X947</accession>
<sequence>MTSSDEVVITCPVCGNNTRVYKVTKIFVESLEGNRLKETADERLDPSVSAHAGNKVSGSEAMRKLSKRFGPPTKRLVQPRGLHPDQVVLVMSFLALVLLWHIFTQQRGALLPALGVFAAAITLYAMNRKRLLAKHGEQHEEVQRDKKEIERATERWGETYYCAVDDVVFIAGSSEAVPADEMMNMLFS</sequence>
<evidence type="ECO:0000313" key="3">
    <source>
        <dbReference type="Proteomes" id="UP000050417"/>
    </source>
</evidence>